<dbReference type="NCBIfam" id="TIGR04056">
    <property type="entry name" value="OMP_RagA_SusC"/>
    <property type="match status" value="1"/>
</dbReference>
<feature type="chain" id="PRO_5006665803" description="TonB-dependent receptor plug domain-containing protein" evidence="8">
    <location>
        <begin position="22"/>
        <end position="1058"/>
    </location>
</feature>
<dbReference type="STRING" id="687842.ASU31_03535"/>
<comment type="similarity">
    <text evidence="7">Belongs to the TonB-dependent receptor family.</text>
</comment>
<dbReference type="EMBL" id="LMZQ01000002">
    <property type="protein sequence ID" value="KRT17627.1"/>
    <property type="molecule type" value="Genomic_DNA"/>
</dbReference>
<comment type="subcellular location">
    <subcellularLocation>
        <location evidence="1 7">Cell outer membrane</location>
        <topology evidence="1 7">Multi-pass membrane protein</topology>
    </subcellularLocation>
</comment>
<dbReference type="InterPro" id="IPR036942">
    <property type="entry name" value="Beta-barrel_TonB_sf"/>
</dbReference>
<dbReference type="InterPro" id="IPR023997">
    <property type="entry name" value="TonB-dep_OMP_SusC/RagA_CS"/>
</dbReference>
<protein>
    <recommendedName>
        <fullName evidence="9">TonB-dependent receptor plug domain-containing protein</fullName>
    </recommendedName>
</protein>
<evidence type="ECO:0000256" key="3">
    <source>
        <dbReference type="ARBA" id="ARBA00022452"/>
    </source>
</evidence>
<keyword evidence="3 7" id="KW-1134">Transmembrane beta strand</keyword>
<evidence type="ECO:0000256" key="4">
    <source>
        <dbReference type="ARBA" id="ARBA00022692"/>
    </source>
</evidence>
<dbReference type="GO" id="GO:0009279">
    <property type="term" value="C:cell outer membrane"/>
    <property type="evidence" value="ECO:0007669"/>
    <property type="project" value="UniProtKB-SubCell"/>
</dbReference>
<dbReference type="AlphaFoldDB" id="A0A0T5VUT6"/>
<keyword evidence="8" id="KW-0732">Signal</keyword>
<dbReference type="Gene3D" id="2.60.40.1120">
    <property type="entry name" value="Carboxypeptidase-like, regulatory domain"/>
    <property type="match status" value="1"/>
</dbReference>
<evidence type="ECO:0000256" key="2">
    <source>
        <dbReference type="ARBA" id="ARBA00022448"/>
    </source>
</evidence>
<proteinExistence type="inferred from homology"/>
<keyword evidence="11" id="KW-1185">Reference proteome</keyword>
<feature type="domain" description="TonB-dependent receptor plug" evidence="9">
    <location>
        <begin position="115"/>
        <end position="222"/>
    </location>
</feature>
<evidence type="ECO:0000256" key="5">
    <source>
        <dbReference type="ARBA" id="ARBA00023136"/>
    </source>
</evidence>
<dbReference type="InterPro" id="IPR037066">
    <property type="entry name" value="Plug_dom_sf"/>
</dbReference>
<evidence type="ECO:0000313" key="10">
    <source>
        <dbReference type="EMBL" id="KRT17627.1"/>
    </source>
</evidence>
<accession>A0A0T5VUT6</accession>
<keyword evidence="4 7" id="KW-0812">Transmembrane</keyword>
<sequence length="1058" mass="116053">MKQKLLLILMVTVLSYLNAVAQNRTITGKVVDADDGLPLPGVSIKIKGTAQLTQTTGQGTFSISVPANAQSLVLSYVGYTEQEVRITGETLNIRLVSSSKNLQDVIVVAYGTSKKEAITGSVATLSAKQLDNRIITNVTNVLSGVAPGVVTTSGNGQPGSSSAIRIRGFGSISASNSPLFVLDGSVYDGELGDINANDIESISLLKDASSSALYGSRAANGVVIITTKKGKSGTPTLNASYSQGFSKRGIPEYDRVGALDYYPLMWQALKNSLVYPATGTGISEPAAATQASNTIQGQLIYNPFNVPNNQIVGVDGKLNPNAQLRYDDFDWFKQASRVGKRTEFNVNSSAKNEKTDYYFSMNYLKDNGYLIKTDFERFNVRVNANTQLRPWFKTGVNLSGSLSNGNLAQDASTGSATAFVNVFNFARTIGPIYPIHAYDANGNPVLTTTGEQWYDYGGNPGSVNRPQGALAGRNVIYETLLNDVQSRRLALNGRAYAEIKFLKDFTFKPTFSIDFINAYSSEYRNPIVGDGSTVGGSSTKRSTPTQSYTFNQVLSYSKTFGNHSVNALAGHENYDYDWRRLSATKQSQILDGNTEFPNFVTPSDAGGYKDTYRVESYFGKVGYNYLEKYFVDASIRRDGTSRLSSKSRWGTFFSAGASWAVNKEDFMKNMDWISDLRLKASYGEVGNDNLIDANLFEHNSLYYNYQAFYELGWNNGSEPGLLLATAATPELKWESVNTFNTGIAFGLFRNRLRGEIEYFKRGSSNLLFAVPQPLSDPITSIRRNIGSMYNTGIDLQLSGDILKSENFNWNLLSNWSWLKNKITKMPAETPTVTSGTKRLEVGRDIYAYYLRQWAGVDPTDGSALFEPNAGVTTNLRTVNGRVLTTDINNARSDYSGSAIPDLYGSVTNTFNYKNFGLSFLITYQIGGKFYDQNYQGLMATTYGSALHVDALNSWMTPGQVTDIPRLDIGRSGQFNGTSSRWLVDASYVAFRNVNLSYTLPQSWIKGATLSNVRVFAAGENLGLISKRKGMDPIESFTGLNTTNYVPSRMISFGINVSL</sequence>
<dbReference type="OrthoDB" id="9768177at2"/>
<dbReference type="Pfam" id="PF13715">
    <property type="entry name" value="CarbopepD_reg_2"/>
    <property type="match status" value="1"/>
</dbReference>
<evidence type="ECO:0000259" key="9">
    <source>
        <dbReference type="Pfam" id="PF07715"/>
    </source>
</evidence>
<keyword evidence="2 7" id="KW-0813">Transport</keyword>
<dbReference type="SUPFAM" id="SSF49464">
    <property type="entry name" value="Carboxypeptidase regulatory domain-like"/>
    <property type="match status" value="1"/>
</dbReference>
<dbReference type="Proteomes" id="UP000051950">
    <property type="component" value="Unassembled WGS sequence"/>
</dbReference>
<dbReference type="InterPro" id="IPR039426">
    <property type="entry name" value="TonB-dep_rcpt-like"/>
</dbReference>
<evidence type="ECO:0000256" key="8">
    <source>
        <dbReference type="SAM" id="SignalP"/>
    </source>
</evidence>
<keyword evidence="6 7" id="KW-0998">Cell outer membrane</keyword>
<evidence type="ECO:0000313" key="11">
    <source>
        <dbReference type="Proteomes" id="UP000051950"/>
    </source>
</evidence>
<dbReference type="SUPFAM" id="SSF56935">
    <property type="entry name" value="Porins"/>
    <property type="match status" value="1"/>
</dbReference>
<dbReference type="InterPro" id="IPR023996">
    <property type="entry name" value="TonB-dep_OMP_SusC/RagA"/>
</dbReference>
<dbReference type="RefSeq" id="WP_057931016.1">
    <property type="nucleotide sequence ID" value="NZ_LMZQ01000002.1"/>
</dbReference>
<evidence type="ECO:0000256" key="1">
    <source>
        <dbReference type="ARBA" id="ARBA00004571"/>
    </source>
</evidence>
<dbReference type="InterPro" id="IPR012910">
    <property type="entry name" value="Plug_dom"/>
</dbReference>
<dbReference type="PROSITE" id="PS52016">
    <property type="entry name" value="TONB_DEPENDENT_REC_3"/>
    <property type="match status" value="1"/>
</dbReference>
<evidence type="ECO:0000256" key="7">
    <source>
        <dbReference type="PROSITE-ProRule" id="PRU01360"/>
    </source>
</evidence>
<comment type="caution">
    <text evidence="10">The sequence shown here is derived from an EMBL/GenBank/DDBJ whole genome shotgun (WGS) entry which is preliminary data.</text>
</comment>
<dbReference type="Gene3D" id="2.170.130.10">
    <property type="entry name" value="TonB-dependent receptor, plug domain"/>
    <property type="match status" value="1"/>
</dbReference>
<dbReference type="NCBIfam" id="TIGR04057">
    <property type="entry name" value="SusC_RagA_signa"/>
    <property type="match status" value="1"/>
</dbReference>
<keyword evidence="5 7" id="KW-0472">Membrane</keyword>
<name>A0A0T5VUT6_9SPHI</name>
<organism evidence="10 11">
    <name type="scientific">Pedobacter ginsenosidimutans</name>
    <dbReference type="NCBI Taxonomy" id="687842"/>
    <lineage>
        <taxon>Bacteria</taxon>
        <taxon>Pseudomonadati</taxon>
        <taxon>Bacteroidota</taxon>
        <taxon>Sphingobacteriia</taxon>
        <taxon>Sphingobacteriales</taxon>
        <taxon>Sphingobacteriaceae</taxon>
        <taxon>Pedobacter</taxon>
    </lineage>
</organism>
<reference evidence="10 11" key="1">
    <citation type="submission" date="2015-11" db="EMBL/GenBank/DDBJ databases">
        <title>Sequence of Pedobacter ginsenosidimutans.</title>
        <authorList>
            <person name="Carson E."/>
            <person name="Keyser V."/>
            <person name="Newman J."/>
            <person name="Miller J."/>
        </authorList>
    </citation>
    <scope>NUCLEOTIDE SEQUENCE [LARGE SCALE GENOMIC DNA]</scope>
    <source>
        <strain evidence="10 11">KACC 14530</strain>
    </source>
</reference>
<dbReference type="Gene3D" id="2.40.170.20">
    <property type="entry name" value="TonB-dependent receptor, beta-barrel domain"/>
    <property type="match status" value="1"/>
</dbReference>
<gene>
    <name evidence="10" type="ORF">ASU31_03535</name>
</gene>
<dbReference type="Pfam" id="PF07715">
    <property type="entry name" value="Plug"/>
    <property type="match status" value="1"/>
</dbReference>
<evidence type="ECO:0000256" key="6">
    <source>
        <dbReference type="ARBA" id="ARBA00023237"/>
    </source>
</evidence>
<dbReference type="InterPro" id="IPR008969">
    <property type="entry name" value="CarboxyPept-like_regulatory"/>
</dbReference>
<feature type="signal peptide" evidence="8">
    <location>
        <begin position="1"/>
        <end position="21"/>
    </location>
</feature>